<dbReference type="AlphaFoldDB" id="A0A132PC24"/>
<dbReference type="Proteomes" id="UP000070612">
    <property type="component" value="Unassembled WGS sequence"/>
</dbReference>
<reference evidence="1 2" key="1">
    <citation type="submission" date="2015-07" db="EMBL/GenBank/DDBJ databases">
        <title>A draft genome sequence of Mycobacterium wolinskyi.</title>
        <authorList>
            <person name="de Man T.J."/>
            <person name="Perry K.A."/>
            <person name="Coulliette A.D."/>
            <person name="Jensen B."/>
            <person name="Toney N.C."/>
            <person name="Limbago B.M."/>
            <person name="Noble-Wang J."/>
        </authorList>
    </citation>
    <scope>NUCLEOTIDE SEQUENCE [LARGE SCALE GENOMIC DNA]</scope>
    <source>
        <strain evidence="1 2">CDC_01</strain>
    </source>
</reference>
<comment type="caution">
    <text evidence="1">The sequence shown here is derived from an EMBL/GenBank/DDBJ whole genome shotgun (WGS) entry which is preliminary data.</text>
</comment>
<evidence type="ECO:0000313" key="1">
    <source>
        <dbReference type="EMBL" id="KWX19885.1"/>
    </source>
</evidence>
<protein>
    <submittedName>
        <fullName evidence="1">Uncharacterized protein</fullName>
    </submittedName>
</protein>
<dbReference type="EMBL" id="LGTW01000034">
    <property type="protein sequence ID" value="KWX19885.1"/>
    <property type="molecule type" value="Genomic_DNA"/>
</dbReference>
<sequence length="262" mass="29519">MDRDEYLAIQRANEAHAERLRNRPRPSFAELGSRMANASELMPVKAKRHDPRQKWETIDALDHLINSPVSATPKLATEHQVNQVLASMIAGEHLPVAEGEVWVGIVAKALRDYHSWFESDPERAAFGEGIGSRFELDNLPQTHDNTDKYGEVLVPWNPQRELGVAVVVSTSRPGHRWLLRGITTIQSVIGEVQDDQHCDLGYGRCTRSTKPSAFNAFPFHHGDLVVIAHVCRECWQQWIDVHIPEPPEEIITENDVATPPEP</sequence>
<evidence type="ECO:0000313" key="2">
    <source>
        <dbReference type="Proteomes" id="UP000070612"/>
    </source>
</evidence>
<name>A0A132PC24_9MYCO</name>
<accession>A0A132PC24</accession>
<gene>
    <name evidence="1" type="ORF">AFM11_33440</name>
</gene>
<proteinExistence type="predicted"/>
<organism evidence="1 2">
    <name type="scientific">Mycolicibacterium wolinskyi</name>
    <dbReference type="NCBI Taxonomy" id="59750"/>
    <lineage>
        <taxon>Bacteria</taxon>
        <taxon>Bacillati</taxon>
        <taxon>Actinomycetota</taxon>
        <taxon>Actinomycetes</taxon>
        <taxon>Mycobacteriales</taxon>
        <taxon>Mycobacteriaceae</taxon>
        <taxon>Mycolicibacterium</taxon>
    </lineage>
</organism>
<keyword evidence="2" id="KW-1185">Reference proteome</keyword>
<dbReference type="PATRIC" id="fig|59750.3.peg.5019"/>